<evidence type="ECO:0000256" key="1">
    <source>
        <dbReference type="SAM" id="MobiDB-lite"/>
    </source>
</evidence>
<dbReference type="Proteomes" id="UP000001038">
    <property type="component" value="Chromosome 13"/>
</dbReference>
<reference evidence="4 5" key="1">
    <citation type="journal article" date="2007" name="Nature">
        <title>The medaka draft genome and insights into vertebrate genome evolution.</title>
        <authorList>
            <person name="Kasahara M."/>
            <person name="Naruse K."/>
            <person name="Sasaki S."/>
            <person name="Nakatani Y."/>
            <person name="Qu W."/>
            <person name="Ahsan B."/>
            <person name="Yamada T."/>
            <person name="Nagayasu Y."/>
            <person name="Doi K."/>
            <person name="Kasai Y."/>
            <person name="Jindo T."/>
            <person name="Kobayashi D."/>
            <person name="Shimada A."/>
            <person name="Toyoda A."/>
            <person name="Kuroki Y."/>
            <person name="Fujiyama A."/>
            <person name="Sasaki T."/>
            <person name="Shimizu A."/>
            <person name="Asakawa S."/>
            <person name="Shimizu N."/>
            <person name="Hashimoto S."/>
            <person name="Yang J."/>
            <person name="Lee Y."/>
            <person name="Matsushima K."/>
            <person name="Sugano S."/>
            <person name="Sakaizumi M."/>
            <person name="Narita T."/>
            <person name="Ohishi K."/>
            <person name="Haga S."/>
            <person name="Ohta F."/>
            <person name="Nomoto H."/>
            <person name="Nogata K."/>
            <person name="Morishita T."/>
            <person name="Endo T."/>
            <person name="Shin-I T."/>
            <person name="Takeda H."/>
            <person name="Morishita S."/>
            <person name="Kohara Y."/>
        </authorList>
    </citation>
    <scope>NUCLEOTIDE SEQUENCE [LARGE SCALE GENOMIC DNA]</scope>
    <source>
        <strain evidence="4 5">Hd-rR</strain>
    </source>
</reference>
<protein>
    <submittedName>
        <fullName evidence="4">Uncharacterized protein</fullName>
    </submittedName>
</protein>
<sequence length="381" mass="41081">MKTLDFNSLVFVWLLPLAASDALTTGWHNMVTDYSTNQSQPTTHTPVSLTPTNPLEKKSPPSLQSVTTPESTRPSAPESSTSQESSGSLKPEIASTAAPSSSQPPTAPPMQSTSTNTQDAETSPTSQISTSNTTSSLTPPSEIFTSHLTTSVKTEDSNSTSTQATASTKTLLPYRTSTFRSTSQTTKRAKLQEKKESNSGQIVAGLIGGALALMMAGFLAIYITKRRIQKQQIMVTDWAGPSPFLQDEGDGGQVTQRPANRISIASFLPHRLSKRLSLLHDMDQELKDMAPAVTFGHEMQVKDAKDSNSLSASDAKTALFSVLIGHGVSGPSQRLKPLRLEDWLTCLLVVRVGCHTCRDGLNQSMHASHFLFSPRDLLLPL</sequence>
<feature type="transmembrane region" description="Helical" evidence="2">
    <location>
        <begin position="202"/>
        <end position="224"/>
    </location>
</feature>
<proteinExistence type="predicted"/>
<feature type="chain" id="PRO_5017443946" evidence="3">
    <location>
        <begin position="21"/>
        <end position="381"/>
    </location>
</feature>
<name>A0A3B3HBY1_ORYLA</name>
<feature type="region of interest" description="Disordered" evidence="1">
    <location>
        <begin position="35"/>
        <end position="199"/>
    </location>
</feature>
<feature type="compositionally biased region" description="Low complexity" evidence="1">
    <location>
        <begin position="122"/>
        <end position="141"/>
    </location>
</feature>
<keyword evidence="3" id="KW-0732">Signal</keyword>
<evidence type="ECO:0000256" key="3">
    <source>
        <dbReference type="SAM" id="SignalP"/>
    </source>
</evidence>
<feature type="compositionally biased region" description="Polar residues" evidence="1">
    <location>
        <begin position="143"/>
        <end position="152"/>
    </location>
</feature>
<dbReference type="Ensembl" id="ENSORLT00000033261.1">
    <property type="protein sequence ID" value="ENSORLP00000029419.1"/>
    <property type="gene ID" value="ENSORLG00000026470.1"/>
</dbReference>
<feature type="compositionally biased region" description="Polar residues" evidence="1">
    <location>
        <begin position="61"/>
        <end position="73"/>
    </location>
</feature>
<dbReference type="GeneTree" id="ENSGT00740000117046"/>
<keyword evidence="2" id="KW-0812">Transmembrane</keyword>
<feature type="compositionally biased region" description="Low complexity" evidence="1">
    <location>
        <begin position="74"/>
        <end position="115"/>
    </location>
</feature>
<keyword evidence="2" id="KW-1133">Transmembrane helix</keyword>
<evidence type="ECO:0000256" key="2">
    <source>
        <dbReference type="SAM" id="Phobius"/>
    </source>
</evidence>
<organism evidence="4 5">
    <name type="scientific">Oryzias latipes</name>
    <name type="common">Japanese rice fish</name>
    <name type="synonym">Japanese killifish</name>
    <dbReference type="NCBI Taxonomy" id="8090"/>
    <lineage>
        <taxon>Eukaryota</taxon>
        <taxon>Metazoa</taxon>
        <taxon>Chordata</taxon>
        <taxon>Craniata</taxon>
        <taxon>Vertebrata</taxon>
        <taxon>Euteleostomi</taxon>
        <taxon>Actinopterygii</taxon>
        <taxon>Neopterygii</taxon>
        <taxon>Teleostei</taxon>
        <taxon>Neoteleostei</taxon>
        <taxon>Acanthomorphata</taxon>
        <taxon>Ovalentaria</taxon>
        <taxon>Atherinomorphae</taxon>
        <taxon>Beloniformes</taxon>
        <taxon>Adrianichthyidae</taxon>
        <taxon>Oryziinae</taxon>
        <taxon>Oryzias</taxon>
    </lineage>
</organism>
<evidence type="ECO:0000313" key="5">
    <source>
        <dbReference type="Proteomes" id="UP000001038"/>
    </source>
</evidence>
<keyword evidence="2" id="KW-0472">Membrane</keyword>
<feature type="signal peptide" evidence="3">
    <location>
        <begin position="1"/>
        <end position="20"/>
    </location>
</feature>
<feature type="compositionally biased region" description="Low complexity" evidence="1">
    <location>
        <begin position="157"/>
        <end position="186"/>
    </location>
</feature>
<dbReference type="InParanoid" id="A0A3B3HBY1"/>
<evidence type="ECO:0000313" key="4">
    <source>
        <dbReference type="Ensembl" id="ENSORLP00000029419.1"/>
    </source>
</evidence>
<keyword evidence="5" id="KW-1185">Reference proteome</keyword>
<dbReference type="AlphaFoldDB" id="A0A3B3HBY1"/>
<dbReference type="Bgee" id="ENSORLG00000026470">
    <property type="expression patterns" value="Expressed in mesonephros and 11 other cell types or tissues"/>
</dbReference>
<reference evidence="4" key="3">
    <citation type="submission" date="2025-09" db="UniProtKB">
        <authorList>
            <consortium name="Ensembl"/>
        </authorList>
    </citation>
    <scope>IDENTIFICATION</scope>
    <source>
        <strain evidence="4">Hd-rR</strain>
    </source>
</reference>
<feature type="compositionally biased region" description="Polar residues" evidence="1">
    <location>
        <begin position="35"/>
        <end position="53"/>
    </location>
</feature>
<accession>A0A3B3HBY1</accession>
<reference evidence="4" key="2">
    <citation type="submission" date="2025-08" db="UniProtKB">
        <authorList>
            <consortium name="Ensembl"/>
        </authorList>
    </citation>
    <scope>IDENTIFICATION</scope>
    <source>
        <strain evidence="4">Hd-rR</strain>
    </source>
</reference>